<dbReference type="SUPFAM" id="SSF63882">
    <property type="entry name" value="MoeA N-terminal region -like"/>
    <property type="match status" value="1"/>
</dbReference>
<evidence type="ECO:0000256" key="2">
    <source>
        <dbReference type="ARBA" id="ARBA00005046"/>
    </source>
</evidence>
<dbReference type="InterPro" id="IPR024370">
    <property type="entry name" value="PBP_domain"/>
</dbReference>
<keyword evidence="4 6" id="KW-0501">Molybdenum cofactor biosynthesis</keyword>
<sequence>MSDAESRKQGDSDLIARVRAAARQEQFLEVVSAEAARARFEAHIELKPLSAERVALAEALTRVLAHDVVAAVDAPPFDRANVDGFALQAADTVGASDAAPKLFTLNAEVIACGDSPALEVKPGTATTIATGGVVPRGADAVVMIEHTELIGEGAPRIELTRAATPGQFISYAGSDIARGETLLRKGVRIGSREIGMLAASGLAAVDVVRRPRVAVISTGDELVPPGEALKPAGIYDSNGAIIGAAVVEAGGEAVPFGAIPDDRAALDKAVRSALGSCDMVVLSAGTSKGAGDLSHAVVAGLGAPGILVHGVALKPGKPLCLGAVGKLPFAVLPGFPTSAIFTFHAFVAPVIRVLAGLPPEAAQTIEARVPVRVASELGRKEFVLVSLVDGDDGPVAFPTGKGSGAVTSFSQADGFIEIDALASALEADARAQVTLIGAGAAAPDVTIMGSHDVALDVVVGALAERGFAARTLAVGSLGGVAAATRGQCDIAPVHLVDPRSGDYNKHLVTSELSLVPGWKRMQGLVFRAGDARFEGKNAAEAIKMALTGSDILMVNRNAGAGTRVLIDRLLNGARPAGYANQPKSHNAVAAAIAQGRADWGVAIEPVAKMYGLGFIPVAPEYYDFLVVESRKARPAVQAFLAALRDEVTRARIRAIGMEPAG</sequence>
<dbReference type="Pfam" id="PF03454">
    <property type="entry name" value="MoeA_C"/>
    <property type="match status" value="1"/>
</dbReference>
<keyword evidence="6" id="KW-0808">Transferase</keyword>
<dbReference type="Proteomes" id="UP000263993">
    <property type="component" value="Unassembled WGS sequence"/>
</dbReference>
<dbReference type="GO" id="GO:0006777">
    <property type="term" value="P:Mo-molybdopterin cofactor biosynthetic process"/>
    <property type="evidence" value="ECO:0007669"/>
    <property type="project" value="UniProtKB-UniRule"/>
</dbReference>
<comment type="catalytic activity">
    <reaction evidence="5">
        <text>adenylyl-molybdopterin + molybdate = Mo-molybdopterin + AMP + H(+)</text>
        <dbReference type="Rhea" id="RHEA:35047"/>
        <dbReference type="ChEBI" id="CHEBI:15378"/>
        <dbReference type="ChEBI" id="CHEBI:36264"/>
        <dbReference type="ChEBI" id="CHEBI:62727"/>
        <dbReference type="ChEBI" id="CHEBI:71302"/>
        <dbReference type="ChEBI" id="CHEBI:456215"/>
        <dbReference type="EC" id="2.10.1.1"/>
    </reaction>
</comment>
<dbReference type="PANTHER" id="PTHR10192">
    <property type="entry name" value="MOLYBDOPTERIN BIOSYNTHESIS PROTEIN"/>
    <property type="match status" value="1"/>
</dbReference>
<dbReference type="EC" id="2.10.1.1" evidence="6"/>
<comment type="similarity">
    <text evidence="3 6">Belongs to the MoeA family.</text>
</comment>
<evidence type="ECO:0000256" key="5">
    <source>
        <dbReference type="ARBA" id="ARBA00047317"/>
    </source>
</evidence>
<dbReference type="SUPFAM" id="SSF63867">
    <property type="entry name" value="MoeA C-terminal domain-like"/>
    <property type="match status" value="1"/>
</dbReference>
<dbReference type="PANTHER" id="PTHR10192:SF5">
    <property type="entry name" value="GEPHYRIN"/>
    <property type="match status" value="1"/>
</dbReference>
<dbReference type="RefSeq" id="WP_115517766.1">
    <property type="nucleotide sequence ID" value="NZ_QRGO01000001.1"/>
</dbReference>
<dbReference type="InterPro" id="IPR036688">
    <property type="entry name" value="MoeA_C_domain_IV_sf"/>
</dbReference>
<organism evidence="8 9">
    <name type="scientific">Undibacter mobilis</name>
    <dbReference type="NCBI Taxonomy" id="2292256"/>
    <lineage>
        <taxon>Bacteria</taxon>
        <taxon>Pseudomonadati</taxon>
        <taxon>Pseudomonadota</taxon>
        <taxon>Alphaproteobacteria</taxon>
        <taxon>Hyphomicrobiales</taxon>
        <taxon>Nitrobacteraceae</taxon>
        <taxon>Undibacter</taxon>
    </lineage>
</organism>
<proteinExistence type="inferred from homology"/>
<gene>
    <name evidence="8" type="ORF">DXH78_06920</name>
</gene>
<feature type="domain" description="MoaB/Mog" evidence="7">
    <location>
        <begin position="214"/>
        <end position="353"/>
    </location>
</feature>
<comment type="function">
    <text evidence="1 6">Catalyzes the insertion of molybdate into adenylated molybdopterin with the concomitant release of AMP.</text>
</comment>
<evidence type="ECO:0000256" key="1">
    <source>
        <dbReference type="ARBA" id="ARBA00002901"/>
    </source>
</evidence>
<dbReference type="GO" id="GO:0005737">
    <property type="term" value="C:cytoplasm"/>
    <property type="evidence" value="ECO:0007669"/>
    <property type="project" value="TreeGrafter"/>
</dbReference>
<dbReference type="Gene3D" id="2.40.340.10">
    <property type="entry name" value="MoeA, C-terminal, domain IV"/>
    <property type="match status" value="1"/>
</dbReference>
<evidence type="ECO:0000259" key="7">
    <source>
        <dbReference type="SMART" id="SM00852"/>
    </source>
</evidence>
<dbReference type="UniPathway" id="UPA00344"/>
<dbReference type="SUPFAM" id="SSF53850">
    <property type="entry name" value="Periplasmic binding protein-like II"/>
    <property type="match status" value="1"/>
</dbReference>
<dbReference type="GO" id="GO:0046872">
    <property type="term" value="F:metal ion binding"/>
    <property type="evidence" value="ECO:0007669"/>
    <property type="project" value="UniProtKB-UniRule"/>
</dbReference>
<dbReference type="Pfam" id="PF12727">
    <property type="entry name" value="PBP_like"/>
    <property type="match status" value="1"/>
</dbReference>
<keyword evidence="9" id="KW-1185">Reference proteome</keyword>
<evidence type="ECO:0000256" key="6">
    <source>
        <dbReference type="RuleBase" id="RU365090"/>
    </source>
</evidence>
<dbReference type="CDD" id="cd00887">
    <property type="entry name" value="MoeA"/>
    <property type="match status" value="1"/>
</dbReference>
<dbReference type="GO" id="GO:0061599">
    <property type="term" value="F:molybdopterin molybdotransferase activity"/>
    <property type="evidence" value="ECO:0007669"/>
    <property type="project" value="UniProtKB-UniRule"/>
</dbReference>
<dbReference type="InterPro" id="IPR036425">
    <property type="entry name" value="MoaB/Mog-like_dom_sf"/>
</dbReference>
<keyword evidence="6" id="KW-0500">Molybdenum</keyword>
<dbReference type="InterPro" id="IPR038987">
    <property type="entry name" value="MoeA-like"/>
</dbReference>
<dbReference type="InterPro" id="IPR005110">
    <property type="entry name" value="MoeA_linker/N"/>
</dbReference>
<comment type="caution">
    <text evidence="8">The sequence shown here is derived from an EMBL/GenBank/DDBJ whole genome shotgun (WGS) entry which is preliminary data.</text>
</comment>
<dbReference type="Gene3D" id="3.90.105.10">
    <property type="entry name" value="Molybdopterin biosynthesis moea protein, domain 2"/>
    <property type="match status" value="1"/>
</dbReference>
<dbReference type="InterPro" id="IPR005111">
    <property type="entry name" value="MoeA_C_domain_IV"/>
</dbReference>
<dbReference type="InterPro" id="IPR008284">
    <property type="entry name" value="MoCF_biosynth_CS"/>
</dbReference>
<accession>A0A371BDT2</accession>
<dbReference type="Pfam" id="PF03453">
    <property type="entry name" value="MoeA_N"/>
    <property type="match status" value="1"/>
</dbReference>
<dbReference type="InterPro" id="IPR036135">
    <property type="entry name" value="MoeA_linker/N_sf"/>
</dbReference>
<comment type="pathway">
    <text evidence="2 6">Cofactor biosynthesis; molybdopterin biosynthesis.</text>
</comment>
<evidence type="ECO:0000256" key="3">
    <source>
        <dbReference type="ARBA" id="ARBA00010763"/>
    </source>
</evidence>
<dbReference type="InterPro" id="IPR001453">
    <property type="entry name" value="MoaB/Mog_dom"/>
</dbReference>
<dbReference type="NCBIfam" id="NF045515">
    <property type="entry name" value="Glp_gephyrin"/>
    <property type="match status" value="1"/>
</dbReference>
<keyword evidence="6" id="KW-0479">Metal-binding</keyword>
<evidence type="ECO:0000313" key="8">
    <source>
        <dbReference type="EMBL" id="RDV05744.1"/>
    </source>
</evidence>
<keyword evidence="6" id="KW-0460">Magnesium</keyword>
<evidence type="ECO:0000313" key="9">
    <source>
        <dbReference type="Proteomes" id="UP000263993"/>
    </source>
</evidence>
<dbReference type="Gene3D" id="2.170.190.11">
    <property type="entry name" value="Molybdopterin biosynthesis moea protein, domain 3"/>
    <property type="match status" value="1"/>
</dbReference>
<dbReference type="Gene3D" id="3.40.980.10">
    <property type="entry name" value="MoaB/Mog-like domain"/>
    <property type="match status" value="1"/>
</dbReference>
<dbReference type="OrthoDB" id="9804758at2"/>
<dbReference type="NCBIfam" id="NF011068">
    <property type="entry name" value="PRK14498.1"/>
    <property type="match status" value="1"/>
</dbReference>
<dbReference type="EMBL" id="QRGO01000001">
    <property type="protein sequence ID" value="RDV05744.1"/>
    <property type="molecule type" value="Genomic_DNA"/>
</dbReference>
<dbReference type="PROSITE" id="PS01079">
    <property type="entry name" value="MOCF_BIOSYNTHESIS_2"/>
    <property type="match status" value="1"/>
</dbReference>
<dbReference type="Pfam" id="PF00994">
    <property type="entry name" value="MoCF_biosynth"/>
    <property type="match status" value="1"/>
</dbReference>
<dbReference type="SUPFAM" id="SSF53218">
    <property type="entry name" value="Molybdenum cofactor biosynthesis proteins"/>
    <property type="match status" value="1"/>
</dbReference>
<evidence type="ECO:0000256" key="4">
    <source>
        <dbReference type="ARBA" id="ARBA00023150"/>
    </source>
</evidence>
<dbReference type="NCBIfam" id="TIGR00177">
    <property type="entry name" value="molyb_syn"/>
    <property type="match status" value="1"/>
</dbReference>
<protein>
    <recommendedName>
        <fullName evidence="6">Molybdopterin molybdenumtransferase</fullName>
        <ecNumber evidence="6">2.10.1.1</ecNumber>
    </recommendedName>
</protein>
<dbReference type="SMART" id="SM00852">
    <property type="entry name" value="MoCF_biosynth"/>
    <property type="match status" value="1"/>
</dbReference>
<name>A0A371BDT2_9BRAD</name>
<comment type="cofactor">
    <cofactor evidence="6">
        <name>Mg(2+)</name>
        <dbReference type="ChEBI" id="CHEBI:18420"/>
    </cofactor>
</comment>
<reference evidence="9" key="1">
    <citation type="submission" date="2018-08" db="EMBL/GenBank/DDBJ databases">
        <authorList>
            <person name="Kim S.-J."/>
            <person name="Jung G.-Y."/>
        </authorList>
    </citation>
    <scope>NUCLEOTIDE SEQUENCE [LARGE SCALE GENOMIC DNA]</scope>
    <source>
        <strain evidence="9">GY_H</strain>
    </source>
</reference>
<dbReference type="AlphaFoldDB" id="A0A371BDT2"/>